<dbReference type="InterPro" id="IPR036112">
    <property type="entry name" value="ComA_synth_sf"/>
</dbReference>
<proteinExistence type="inferred from homology"/>
<dbReference type="Gene3D" id="3.20.20.70">
    <property type="entry name" value="Aldolase class I"/>
    <property type="match status" value="1"/>
</dbReference>
<evidence type="ECO:0000313" key="3">
    <source>
        <dbReference type="Proteomes" id="UP000217785"/>
    </source>
</evidence>
<accession>A0A292YQ45</accession>
<sequence>MMETTPQRPWDLILKDPLPGRNSKPRSCGLSMVIDKGLGIRETLDLMELASPYIDFLKFGFGTSMLYSKSLLQNKINVLRKHDIHPYPGGTLLELAVMQGKWKDFMRAAKKIGFTAIEVSDGTITMDSELRRQLIQEAKNLGFVVLSEVGKKESGVHLPIETQLEIIRSDLENGVFKVIIEGRESGKDVGVYEANGTIRKDDVDQLIEKLGSPEVIMWEAPLKSQQEVLISQFGGNVNFGNLAPQDIISVESLRRGLRSDTMRLATFEPEKDTPQEEPVFFQMNKIVHTAAI</sequence>
<dbReference type="PANTHER" id="PTHR48413">
    <property type="match status" value="1"/>
</dbReference>
<reference evidence="3" key="1">
    <citation type="submission" date="2017-07" db="EMBL/GenBank/DDBJ databases">
        <title>Draft genome sequence of Effusibacillus lacus strain skLN1.</title>
        <authorList>
            <person name="Watanabe M."/>
            <person name="Kojima H."/>
            <person name="Fukui M."/>
        </authorList>
    </citation>
    <scope>NUCLEOTIDE SEQUENCE [LARGE SCALE GENOMIC DNA]</scope>
    <source>
        <strain evidence="3">skLN1</strain>
    </source>
</reference>
<gene>
    <name evidence="2" type="ORF">EFBL_2245</name>
</gene>
<dbReference type="SUPFAM" id="SSF102110">
    <property type="entry name" value="(2r)-phospho-3-sulfolactate synthase ComA"/>
    <property type="match status" value="1"/>
</dbReference>
<dbReference type="Proteomes" id="UP000217785">
    <property type="component" value="Unassembled WGS sequence"/>
</dbReference>
<name>A0A292YQ45_9BACL</name>
<organism evidence="2 3">
    <name type="scientific">Effusibacillus lacus</name>
    <dbReference type="NCBI Taxonomy" id="1348429"/>
    <lineage>
        <taxon>Bacteria</taxon>
        <taxon>Bacillati</taxon>
        <taxon>Bacillota</taxon>
        <taxon>Bacilli</taxon>
        <taxon>Bacillales</taxon>
        <taxon>Alicyclobacillaceae</taxon>
        <taxon>Effusibacillus</taxon>
    </lineage>
</organism>
<dbReference type="InterPro" id="IPR013785">
    <property type="entry name" value="Aldolase_TIM"/>
</dbReference>
<dbReference type="EMBL" id="BDUF01000059">
    <property type="protein sequence ID" value="GAX90610.1"/>
    <property type="molecule type" value="Genomic_DNA"/>
</dbReference>
<protein>
    <submittedName>
        <fullName evidence="2">Phosphosulfolactate synthase</fullName>
    </submittedName>
</protein>
<evidence type="ECO:0000256" key="1">
    <source>
        <dbReference type="ARBA" id="ARBA00010424"/>
    </source>
</evidence>
<dbReference type="OrthoDB" id="7809088at2"/>
<dbReference type="Pfam" id="PF02679">
    <property type="entry name" value="ComA"/>
    <property type="match status" value="1"/>
</dbReference>
<dbReference type="InterPro" id="IPR003830">
    <property type="entry name" value="ComA_synth"/>
</dbReference>
<dbReference type="RefSeq" id="WP_096182332.1">
    <property type="nucleotide sequence ID" value="NZ_BDUF01000059.1"/>
</dbReference>
<dbReference type="AlphaFoldDB" id="A0A292YQ45"/>
<dbReference type="PANTHER" id="PTHR48413:SF1">
    <property type="entry name" value="PROTEIN HEAT-STRESS-ASSOCIATED 32"/>
    <property type="match status" value="1"/>
</dbReference>
<evidence type="ECO:0000313" key="2">
    <source>
        <dbReference type="EMBL" id="GAX90610.1"/>
    </source>
</evidence>
<comment type="similarity">
    <text evidence="1">Belongs to the phosphosulfolactate synthase family.</text>
</comment>
<comment type="caution">
    <text evidence="2">The sequence shown here is derived from an EMBL/GenBank/DDBJ whole genome shotgun (WGS) entry which is preliminary data.</text>
</comment>
<keyword evidence="3" id="KW-1185">Reference proteome</keyword>